<organism evidence="1 2">
    <name type="scientific">Sphingomonas montanisoli</name>
    <dbReference type="NCBI Taxonomy" id="2606412"/>
    <lineage>
        <taxon>Bacteria</taxon>
        <taxon>Pseudomonadati</taxon>
        <taxon>Pseudomonadota</taxon>
        <taxon>Alphaproteobacteria</taxon>
        <taxon>Sphingomonadales</taxon>
        <taxon>Sphingomonadaceae</taxon>
        <taxon>Sphingomonas</taxon>
    </lineage>
</organism>
<comment type="caution">
    <text evidence="1">The sequence shown here is derived from an EMBL/GenBank/DDBJ whole genome shotgun (WGS) entry which is preliminary data.</text>
</comment>
<evidence type="ECO:0008006" key="3">
    <source>
        <dbReference type="Google" id="ProtNLM"/>
    </source>
</evidence>
<dbReference type="SUPFAM" id="SSF53335">
    <property type="entry name" value="S-adenosyl-L-methionine-dependent methyltransferases"/>
    <property type="match status" value="1"/>
</dbReference>
<dbReference type="InterPro" id="IPR029063">
    <property type="entry name" value="SAM-dependent_MTases_sf"/>
</dbReference>
<dbReference type="RefSeq" id="WP_149521561.1">
    <property type="nucleotide sequence ID" value="NZ_VTOU01000002.1"/>
</dbReference>
<keyword evidence="2" id="KW-1185">Reference proteome</keyword>
<proteinExistence type="predicted"/>
<reference evidence="1 2" key="1">
    <citation type="submission" date="2019-08" db="EMBL/GenBank/DDBJ databases">
        <authorList>
            <person name="Wang G."/>
            <person name="Xu Z."/>
        </authorList>
    </citation>
    <scope>NUCLEOTIDE SEQUENCE [LARGE SCALE GENOMIC DNA]</scope>
    <source>
        <strain evidence="1 2">ZX</strain>
    </source>
</reference>
<sequence>MSEASIDHPIRELDPFAFFVGHASRIKPLGGPNRGPDPKYGFHTPYFEYRPGPVVFTIRFHDLKVSFGELGIHVNGFVADSGRHAVLVGSSRADMPELMREGTEITVRINAVRGVTYALFGFFADGTDAHASGMTITAQELGAAENTSVPAEAFERTRFGNETIGQVSALVDSGAPNFAHPISQPLTQSQLDEAGIGGAEGASDRWSEAFILKVLERYGVLQLGARGLMLGGSLQLAEAIAARGCQMVIGGEDSLPDLPANISVWPLNFAELPDDLRGFDFLFSMGTACRLETVDNARWFINSAIRSLRPGGIAVHLVDWLATSDERGFATADRLPLRRSELTRIALTLISHNHEVAQLNFGGEEPDDQPLVTPVEVNTPDGPKTVEITPFGLIARA</sequence>
<evidence type="ECO:0000313" key="1">
    <source>
        <dbReference type="EMBL" id="TZG27348.1"/>
    </source>
</evidence>
<dbReference type="EMBL" id="VTOU01000002">
    <property type="protein sequence ID" value="TZG27348.1"/>
    <property type="molecule type" value="Genomic_DNA"/>
</dbReference>
<dbReference type="Proteomes" id="UP000322077">
    <property type="component" value="Unassembled WGS sequence"/>
</dbReference>
<gene>
    <name evidence="1" type="ORF">FYJ91_06995</name>
</gene>
<dbReference type="AlphaFoldDB" id="A0A5D9C668"/>
<accession>A0A5D9C668</accession>
<name>A0A5D9C668_9SPHN</name>
<protein>
    <recommendedName>
        <fullName evidence="3">Class I SAM-dependent methyltransferase</fullName>
    </recommendedName>
</protein>
<evidence type="ECO:0000313" key="2">
    <source>
        <dbReference type="Proteomes" id="UP000322077"/>
    </source>
</evidence>